<dbReference type="AlphaFoldDB" id="A0A8J3VH02"/>
<evidence type="ECO:0000313" key="1">
    <source>
        <dbReference type="EMBL" id="GIH05727.1"/>
    </source>
</evidence>
<keyword evidence="2" id="KW-1185">Reference proteome</keyword>
<proteinExistence type="predicted"/>
<organism evidence="1 2">
    <name type="scientific">Rhizocola hellebori</name>
    <dbReference type="NCBI Taxonomy" id="1392758"/>
    <lineage>
        <taxon>Bacteria</taxon>
        <taxon>Bacillati</taxon>
        <taxon>Actinomycetota</taxon>
        <taxon>Actinomycetes</taxon>
        <taxon>Micromonosporales</taxon>
        <taxon>Micromonosporaceae</taxon>
        <taxon>Rhizocola</taxon>
    </lineage>
</organism>
<evidence type="ECO:0000313" key="2">
    <source>
        <dbReference type="Proteomes" id="UP000612899"/>
    </source>
</evidence>
<reference evidence="1" key="1">
    <citation type="submission" date="2021-01" db="EMBL/GenBank/DDBJ databases">
        <title>Whole genome shotgun sequence of Rhizocola hellebori NBRC 109834.</title>
        <authorList>
            <person name="Komaki H."/>
            <person name="Tamura T."/>
        </authorList>
    </citation>
    <scope>NUCLEOTIDE SEQUENCE</scope>
    <source>
        <strain evidence="1">NBRC 109834</strain>
    </source>
</reference>
<dbReference type="EMBL" id="BONY01000021">
    <property type="protein sequence ID" value="GIH05727.1"/>
    <property type="molecule type" value="Genomic_DNA"/>
</dbReference>
<protein>
    <submittedName>
        <fullName evidence="1">Uncharacterized protein</fullName>
    </submittedName>
</protein>
<comment type="caution">
    <text evidence="1">The sequence shown here is derived from an EMBL/GenBank/DDBJ whole genome shotgun (WGS) entry which is preliminary data.</text>
</comment>
<name>A0A8J3VH02_9ACTN</name>
<accession>A0A8J3VH02</accession>
<dbReference type="Proteomes" id="UP000612899">
    <property type="component" value="Unassembled WGS sequence"/>
</dbReference>
<gene>
    <name evidence="1" type="ORF">Rhe02_37940</name>
</gene>
<sequence>MAASDHLLVDIVYDRSISPDVDAEHSSGVVVDDVARWLEQWLLISTTHSTMTVWDSSPTHRKDIDLALPGHLGKELESQTRSLEGGHVGMVELRVRNREFIMIVGIDDDVVARIGDRQLLPNDLSLQILRKTVDGKPAEQFAYDFLKEACTRTSPAWGAIYRQSEYDFKVMQQTPSVEAIGRDFGRFLPGLFAVNYFGERYVTLFGDRRIAQLKPQVVEPAGSGVVVSVASPGNWQAAESSYAEVLDTLGREHFFDRDNDTRMTVAPTFDS</sequence>